<dbReference type="InterPro" id="IPR004919">
    <property type="entry name" value="GmrSD_N"/>
</dbReference>
<dbReference type="AlphaFoldDB" id="A0A7W4P4E0"/>
<comment type="caution">
    <text evidence="3">The sequence shown here is derived from an EMBL/GenBank/DDBJ whole genome shotgun (WGS) entry which is preliminary data.</text>
</comment>
<dbReference type="PANTHER" id="PTHR35149:SF2">
    <property type="entry name" value="DUF262 DOMAIN-CONTAINING PROTEIN"/>
    <property type="match status" value="1"/>
</dbReference>
<evidence type="ECO:0000313" key="3">
    <source>
        <dbReference type="EMBL" id="MBB2176967.1"/>
    </source>
</evidence>
<evidence type="ECO:0000259" key="1">
    <source>
        <dbReference type="Pfam" id="PF03235"/>
    </source>
</evidence>
<reference evidence="3 4" key="1">
    <citation type="submission" date="2020-04" db="EMBL/GenBank/DDBJ databases">
        <title>Description of novel Gluconacetobacter.</title>
        <authorList>
            <person name="Sombolestani A."/>
        </authorList>
    </citation>
    <scope>NUCLEOTIDE SEQUENCE [LARGE SCALE GENOMIC DNA]</scope>
    <source>
        <strain evidence="3 4">LMG 21312</strain>
    </source>
</reference>
<proteinExistence type="predicted"/>
<feature type="domain" description="GmrSD restriction endonucleases N-terminal" evidence="1">
    <location>
        <begin position="8"/>
        <end position="252"/>
    </location>
</feature>
<keyword evidence="4" id="KW-1185">Reference proteome</keyword>
<gene>
    <name evidence="3" type="ORF">HLH21_13715</name>
</gene>
<protein>
    <submittedName>
        <fullName evidence="3">DUF262 domain-containing protein</fullName>
    </submittedName>
</protein>
<evidence type="ECO:0000313" key="4">
    <source>
        <dbReference type="Proteomes" id="UP000561066"/>
    </source>
</evidence>
<dbReference type="Proteomes" id="UP000561066">
    <property type="component" value="Unassembled WGS sequence"/>
</dbReference>
<sequence length="632" mass="72457">MKPEKLTVQELFSRERRFLIPLFQRSYVWNQEEQWAPLWEDILKRTLAHLERIGKSVEGKARSHFLGAIVLNVASVQGRGISRSDVIDGQQRLTTLQLFLAALRDTSETFDAAPEDIRRFRRLTRNPDCEQDSEEIHKVWPTNSDRPMFTKVMSAGSPDALKASYAGHEGGLPRMAQAYLYFSSAIREYVTAQECPHSVQDRFLALVQALTESLQLIVIELEEGDDPQVIFETLNARGQPLLPSDLIRNFVFMRISDAEGERLYRTYWQHFDTEEVEVANADGETRFWHIEERQGRLIRPRIDLFIFHYLTMQTENDIRIGQLFKEFRDWRDESTASNEDFLKELTVASRHFARLIAPGSKSRLEVFAGRLRSLDTSTVHPLLLFLASVEGSGINSPEIEQIVIDLESFMVRRFICGLTPKNYNRFFLSLLTKAKQAYSRRQAASADQPGTLPTVGQVIRDELLRSQEQTAVWPDDGKFLESWLTNPLYVVSRSDRSAMVLRALGETMTTSRNEQLDLAGPVTVEHLLPQKGRVEDYPYPDIEIPEGQDAASYRRILVNTIGNLTLLTGANNTAASNSAFPVKREKIVKDSDLRLNAWLRSDSRNTWTEQDILKRSEELFEHALKIWPKPPS</sequence>
<dbReference type="PANTHER" id="PTHR35149">
    <property type="entry name" value="SLL5132 PROTEIN"/>
    <property type="match status" value="1"/>
</dbReference>
<dbReference type="Pfam" id="PF07510">
    <property type="entry name" value="GmrSD_C"/>
    <property type="match status" value="1"/>
</dbReference>
<dbReference type="EMBL" id="JABEQH010000019">
    <property type="protein sequence ID" value="MBB2176967.1"/>
    <property type="molecule type" value="Genomic_DNA"/>
</dbReference>
<name>A0A7W4P4E0_9PROT</name>
<dbReference type="RefSeq" id="WP_182944305.1">
    <property type="nucleotide sequence ID" value="NZ_JABEQH010000019.1"/>
</dbReference>
<dbReference type="Pfam" id="PF03235">
    <property type="entry name" value="GmrSD_N"/>
    <property type="match status" value="1"/>
</dbReference>
<organism evidence="3 4">
    <name type="scientific">Gluconacetobacter johannae</name>
    <dbReference type="NCBI Taxonomy" id="112140"/>
    <lineage>
        <taxon>Bacteria</taxon>
        <taxon>Pseudomonadati</taxon>
        <taxon>Pseudomonadota</taxon>
        <taxon>Alphaproteobacteria</taxon>
        <taxon>Acetobacterales</taxon>
        <taxon>Acetobacteraceae</taxon>
        <taxon>Gluconacetobacter</taxon>
    </lineage>
</organism>
<evidence type="ECO:0000259" key="2">
    <source>
        <dbReference type="Pfam" id="PF07510"/>
    </source>
</evidence>
<dbReference type="InterPro" id="IPR011089">
    <property type="entry name" value="GmrSD_C"/>
</dbReference>
<feature type="domain" description="GmrSD restriction endonucleases C-terminal" evidence="2">
    <location>
        <begin position="473"/>
        <end position="621"/>
    </location>
</feature>
<accession>A0A7W4P4E0</accession>